<dbReference type="SUPFAM" id="SSF54909">
    <property type="entry name" value="Dimeric alpha+beta barrel"/>
    <property type="match status" value="1"/>
</dbReference>
<dbReference type="EMBL" id="BMNE01000011">
    <property type="protein sequence ID" value="GGN97360.1"/>
    <property type="molecule type" value="Genomic_DNA"/>
</dbReference>
<dbReference type="InterPro" id="IPR011008">
    <property type="entry name" value="Dimeric_a/b-barrel"/>
</dbReference>
<organism evidence="1 2">
    <name type="scientific">Nocardia rhizosphaerihabitans</name>
    <dbReference type="NCBI Taxonomy" id="1691570"/>
    <lineage>
        <taxon>Bacteria</taxon>
        <taxon>Bacillati</taxon>
        <taxon>Actinomycetota</taxon>
        <taxon>Actinomycetes</taxon>
        <taxon>Mycobacteriales</taxon>
        <taxon>Nocardiaceae</taxon>
        <taxon>Nocardia</taxon>
    </lineage>
</organism>
<dbReference type="Gene3D" id="3.30.70.100">
    <property type="match status" value="1"/>
</dbReference>
<name>A0ABQ2KZN7_9NOCA</name>
<evidence type="ECO:0008006" key="3">
    <source>
        <dbReference type="Google" id="ProtNLM"/>
    </source>
</evidence>
<evidence type="ECO:0000313" key="2">
    <source>
        <dbReference type="Proteomes" id="UP000658127"/>
    </source>
</evidence>
<gene>
    <name evidence="1" type="ORF">GCM10011610_63320</name>
</gene>
<protein>
    <recommendedName>
        <fullName evidence="3">EthD domain-containing protein</fullName>
    </recommendedName>
</protein>
<accession>A0ABQ2KZN7</accession>
<keyword evidence="2" id="KW-1185">Reference proteome</keyword>
<dbReference type="RefSeq" id="WP_189034170.1">
    <property type="nucleotide sequence ID" value="NZ_BMNE01000011.1"/>
</dbReference>
<evidence type="ECO:0000313" key="1">
    <source>
        <dbReference type="EMBL" id="GGN97360.1"/>
    </source>
</evidence>
<dbReference type="Proteomes" id="UP000658127">
    <property type="component" value="Unassembled WGS sequence"/>
</dbReference>
<sequence length="100" mass="11248">MTARLMVFATPHDGMDEEYNRWYTDVHIPEVLTIPGVVSCERHRLVRGGPDEQQYLAVFALDGDPATILAELRARSMDGRMTMSTASDPARTRVTVWSPL</sequence>
<reference evidence="2" key="1">
    <citation type="journal article" date="2019" name="Int. J. Syst. Evol. Microbiol.">
        <title>The Global Catalogue of Microorganisms (GCM) 10K type strain sequencing project: providing services to taxonomists for standard genome sequencing and annotation.</title>
        <authorList>
            <consortium name="The Broad Institute Genomics Platform"/>
            <consortium name="The Broad Institute Genome Sequencing Center for Infectious Disease"/>
            <person name="Wu L."/>
            <person name="Ma J."/>
        </authorList>
    </citation>
    <scope>NUCLEOTIDE SEQUENCE [LARGE SCALE GENOMIC DNA]</scope>
    <source>
        <strain evidence="2">CGMCC 4.7329</strain>
    </source>
</reference>
<comment type="caution">
    <text evidence="1">The sequence shown here is derived from an EMBL/GenBank/DDBJ whole genome shotgun (WGS) entry which is preliminary data.</text>
</comment>
<proteinExistence type="predicted"/>